<feature type="compositionally biased region" description="Polar residues" evidence="6">
    <location>
        <begin position="433"/>
        <end position="449"/>
    </location>
</feature>
<evidence type="ECO:0000259" key="8">
    <source>
        <dbReference type="PROSITE" id="PS51158"/>
    </source>
</evidence>
<evidence type="ECO:0000259" key="7">
    <source>
        <dbReference type="PROSITE" id="PS50835"/>
    </source>
</evidence>
<reference evidence="9 10" key="1">
    <citation type="journal article" date="2021" name="Sci. Rep.">
        <title>Chromosome anchoring in Senegalese sole (Solea senegalensis) reveals sex-associated markers and genome rearrangements in flatfish.</title>
        <authorList>
            <person name="Guerrero-Cozar I."/>
            <person name="Gomez-Garrido J."/>
            <person name="Berbel C."/>
            <person name="Martinez-Blanch J.F."/>
            <person name="Alioto T."/>
            <person name="Claros M.G."/>
            <person name="Gagnaire P.A."/>
            <person name="Manchado M."/>
        </authorList>
    </citation>
    <scope>NUCLEOTIDE SEQUENCE [LARGE SCALE GENOMIC DNA]</scope>
    <source>
        <strain evidence="9">Sse05_10M</strain>
    </source>
</reference>
<evidence type="ECO:0000256" key="1">
    <source>
        <dbReference type="ARBA" id="ARBA00022527"/>
    </source>
</evidence>
<feature type="region of interest" description="Disordered" evidence="6">
    <location>
        <begin position="854"/>
        <end position="906"/>
    </location>
</feature>
<feature type="region of interest" description="Disordered" evidence="6">
    <location>
        <begin position="1483"/>
        <end position="1512"/>
    </location>
</feature>
<dbReference type="PROSITE" id="PS50835">
    <property type="entry name" value="IG_LIKE"/>
    <property type="match status" value="1"/>
</dbReference>
<accession>A0AAV6R2W9</accession>
<keyword evidence="3 9" id="KW-0418">Kinase</keyword>
<dbReference type="InterPro" id="IPR007110">
    <property type="entry name" value="Ig-like_dom"/>
</dbReference>
<feature type="domain" description="Alpha-type protein kinase" evidence="8">
    <location>
        <begin position="1246"/>
        <end position="1478"/>
    </location>
</feature>
<evidence type="ECO:0000256" key="6">
    <source>
        <dbReference type="SAM" id="MobiDB-lite"/>
    </source>
</evidence>
<dbReference type="InterPro" id="IPR004166">
    <property type="entry name" value="a-kinase_dom"/>
</dbReference>
<protein>
    <submittedName>
        <fullName evidence="9">Alpha-protein kinase 2</fullName>
    </submittedName>
</protein>
<evidence type="ECO:0000256" key="5">
    <source>
        <dbReference type="ARBA" id="ARBA00023319"/>
    </source>
</evidence>
<dbReference type="CDD" id="cd00096">
    <property type="entry name" value="Ig"/>
    <property type="match status" value="1"/>
</dbReference>
<evidence type="ECO:0000256" key="4">
    <source>
        <dbReference type="ARBA" id="ARBA00023157"/>
    </source>
</evidence>
<feature type="region of interest" description="Disordered" evidence="6">
    <location>
        <begin position="425"/>
        <end position="455"/>
    </location>
</feature>
<feature type="compositionally biased region" description="Basic and acidic residues" evidence="6">
    <location>
        <begin position="876"/>
        <end position="890"/>
    </location>
</feature>
<dbReference type="SMART" id="SM00811">
    <property type="entry name" value="Alpha_kinase"/>
    <property type="match status" value="1"/>
</dbReference>
<gene>
    <name evidence="9" type="ORF">JOB18_006850</name>
</gene>
<dbReference type="PANTHER" id="PTHR47091:SF2">
    <property type="entry name" value="ALPHA-PROTEIN KINASE 2"/>
    <property type="match status" value="1"/>
</dbReference>
<feature type="compositionally biased region" description="Basic and acidic residues" evidence="6">
    <location>
        <begin position="994"/>
        <end position="1016"/>
    </location>
</feature>
<dbReference type="Pfam" id="PF02816">
    <property type="entry name" value="Alpha_kinase"/>
    <property type="match status" value="1"/>
</dbReference>
<sequence length="1512" mass="165025">MDRSFSSTADQKQSPASLTESQTENLDTKSPAETIPSALNADAGTVPDYSDPIDKSTNRNGSTCLSAEKSTNSDCLKQSPSSHSASYYLSLSSDSVSVDNNLSCYSCSGTAESALPLLPHQPHDLILPPADTSSEFYINKKPPLSFPLNQDNTSLEPFGAVSSITADLMARPASPHSDSSESDTALAPVSHLYIFESETQDFIPNVDEAPHEIQCPNFRSQTRHESDEHVPMRDSADVLTKSHHSFPEEQDYESDMRRRTELGLPVANASGESSMSVNGERGGKTEVRAVSPQVRQSDSPDELWLDACQDLAGEDPEDVDVLDRTSHYVMQGELSVPSDLSFLCGETQESGCKAEGCEGIGWSCEDTRACGPLVERQPSVDSWASALSDWTGIIVAPSEDITPAFAELGTEIDVLTQALAEVITDTEKETSKEGQSQKTAKRSLSQSTMGILDQPPDAQYVTESSILAEQDCFASLLKATGPELQDRASSHSTDAFCDHTQEEKRAEEIQHSQSGSLTYPIHPLSALGSSSATVVSPGGYSTHVTADSLVSGSKFSTDLDLLHFDGYVDLDTDMFMSEEEPVILNIIEDSDLEEQSTPVWLMIGETSADGLCEVTNKHGPGSVDKQKAKRSCGSNRVDGETTIPSADPRFLSKHALTHVQGADTQPGLRVDVHTRVLPDTLPDVDGSCQVESQWGSPKFIMPLTPLSTSSSLGCRKGSSLERDQICAKRSLNDNRGPTCDHIQPCLLWPTSDGIIDKPSSEGYKEPIQNKENTIDSTEKYQGNLDLHRCNSSKCLLTEKKTIIEEINALSRGISNLAVAAADHSIILEKSRVAIITLDINDPFVSRPAKPVTAVPFKEPQPNQTIAEKMPHKSHKHSVDNKTRSKKDKSAGHHHNAQASKKQENVCNVSGKQTCKQQEVLPITGENCAIENARAEFEDNSAILGIETSKAAEKAPSKTHGKKKKKHVHDATAQKNVGEPLVDEENGAKPKNAKGRIDMFEAKLGAKAEKTQKDRSLLDVAGGKNRQLEAKAPQAEKPMHHTDHKDQQPKNSTSPLKDDIIKRRRMSEDKFGKILNVLESKLPKPDVPIKGKAEESKVDEATRKKAYSEVVKQKIPPKEDPKVVQLIQAVSVNGDPQSLCLWCQFAAVFSDYTVTWSREGTVLAEIKRSAGDESRVSLTISNASHKDLGKYQCCLSSLHGSVTLDYLLTYEVLSEIVIPPSPKAIPSAPVEMGCEEEDALCSRLMFKEDFLSDQYFGDNHPVSILTEKVHFGEGMHRRAFRTKLQAGQTPLLLGGHSGVLKVHTAISYGTKNNEELVEKNFSLAVEECQVQNTAREYIKVYTAAAQSVEAFGEVPEIIPIYLVHRPSNDIPYATLEEELIGNFVKYSVKDGKEINLLRKDSVAGQKCCAFQHWVYQNTEGNLLVTDMQGVGMRLTDVGIATCKKGYKGFKGNCSTSFIDQFKALHQCNMYCEILGLASLQPKAKKSMSAPKNKTQPPAAPKKKTFGPTVKGKS</sequence>
<feature type="region of interest" description="Disordered" evidence="6">
    <location>
        <begin position="617"/>
        <end position="645"/>
    </location>
</feature>
<feature type="region of interest" description="Disordered" evidence="6">
    <location>
        <begin position="265"/>
        <end position="300"/>
    </location>
</feature>
<keyword evidence="10" id="KW-1185">Reference proteome</keyword>
<organism evidence="9 10">
    <name type="scientific">Solea senegalensis</name>
    <name type="common">Senegalese sole</name>
    <dbReference type="NCBI Taxonomy" id="28829"/>
    <lineage>
        <taxon>Eukaryota</taxon>
        <taxon>Metazoa</taxon>
        <taxon>Chordata</taxon>
        <taxon>Craniata</taxon>
        <taxon>Vertebrata</taxon>
        <taxon>Euteleostomi</taxon>
        <taxon>Actinopterygii</taxon>
        <taxon>Neopterygii</taxon>
        <taxon>Teleostei</taxon>
        <taxon>Neoteleostei</taxon>
        <taxon>Acanthomorphata</taxon>
        <taxon>Carangaria</taxon>
        <taxon>Pleuronectiformes</taxon>
        <taxon>Pleuronectoidei</taxon>
        <taxon>Soleidae</taxon>
        <taxon>Solea</taxon>
    </lineage>
</organism>
<keyword evidence="1" id="KW-0723">Serine/threonine-protein kinase</keyword>
<feature type="region of interest" description="Disordered" evidence="6">
    <location>
        <begin position="1"/>
        <end position="81"/>
    </location>
</feature>
<dbReference type="PROSITE" id="PS51158">
    <property type="entry name" value="ALPHA_KINASE"/>
    <property type="match status" value="1"/>
</dbReference>
<feature type="compositionally biased region" description="Polar residues" evidence="6">
    <location>
        <begin position="58"/>
        <end position="78"/>
    </location>
</feature>
<evidence type="ECO:0000256" key="2">
    <source>
        <dbReference type="ARBA" id="ARBA00022679"/>
    </source>
</evidence>
<dbReference type="PANTHER" id="PTHR47091">
    <property type="entry name" value="ALPHA-PROTEIN KINASE 2-RELATED"/>
    <property type="match status" value="1"/>
</dbReference>
<feature type="domain" description="Ig-like" evidence="7">
    <location>
        <begin position="1120"/>
        <end position="1202"/>
    </location>
</feature>
<dbReference type="GO" id="GO:0004674">
    <property type="term" value="F:protein serine/threonine kinase activity"/>
    <property type="evidence" value="ECO:0007669"/>
    <property type="project" value="UniProtKB-KW"/>
</dbReference>
<feature type="compositionally biased region" description="Basic residues" evidence="6">
    <location>
        <begin position="956"/>
        <end position="967"/>
    </location>
</feature>
<feature type="compositionally biased region" description="Polar residues" evidence="6">
    <location>
        <begin position="1"/>
        <end position="25"/>
    </location>
</feature>
<keyword evidence="4" id="KW-1015">Disulfide bond</keyword>
<comment type="caution">
    <text evidence="9">The sequence shown here is derived from an EMBL/GenBank/DDBJ whole genome shotgun (WGS) entry which is preliminary data.</text>
</comment>
<feature type="region of interest" description="Disordered" evidence="6">
    <location>
        <begin position="948"/>
        <end position="1058"/>
    </location>
</feature>
<dbReference type="EMBL" id="JAGKHQ010000014">
    <property type="protein sequence ID" value="KAG7498362.1"/>
    <property type="molecule type" value="Genomic_DNA"/>
</dbReference>
<evidence type="ECO:0000313" key="10">
    <source>
        <dbReference type="Proteomes" id="UP000693946"/>
    </source>
</evidence>
<dbReference type="GO" id="GO:0005524">
    <property type="term" value="F:ATP binding"/>
    <property type="evidence" value="ECO:0007669"/>
    <property type="project" value="InterPro"/>
</dbReference>
<evidence type="ECO:0000256" key="3">
    <source>
        <dbReference type="ARBA" id="ARBA00022777"/>
    </source>
</evidence>
<dbReference type="Pfam" id="PF00047">
    <property type="entry name" value="ig"/>
    <property type="match status" value="1"/>
</dbReference>
<feature type="compositionally biased region" description="Basic and acidic residues" evidence="6">
    <location>
        <begin position="1036"/>
        <end position="1047"/>
    </location>
</feature>
<dbReference type="InterPro" id="IPR013151">
    <property type="entry name" value="Immunoglobulin_dom"/>
</dbReference>
<keyword evidence="5" id="KW-0393">Immunoglobulin domain</keyword>
<proteinExistence type="predicted"/>
<dbReference type="Proteomes" id="UP000693946">
    <property type="component" value="Linkage Group LG21"/>
</dbReference>
<keyword evidence="2" id="KW-0808">Transferase</keyword>
<name>A0AAV6R2W9_SOLSE</name>
<evidence type="ECO:0000313" key="9">
    <source>
        <dbReference type="EMBL" id="KAG7498362.1"/>
    </source>
</evidence>
<feature type="compositionally biased region" description="Polar residues" evidence="6">
    <location>
        <begin position="896"/>
        <end position="906"/>
    </location>
</feature>